<gene>
    <name evidence="1" type="ordered locus">OB0178</name>
</gene>
<dbReference type="EMBL" id="BA000028">
    <property type="protein sequence ID" value="BAC12134.1"/>
    <property type="molecule type" value="Genomic_DNA"/>
</dbReference>
<dbReference type="Proteomes" id="UP000000822">
    <property type="component" value="Chromosome"/>
</dbReference>
<evidence type="ECO:0000313" key="2">
    <source>
        <dbReference type="Proteomes" id="UP000000822"/>
    </source>
</evidence>
<evidence type="ECO:0000313" key="1">
    <source>
        <dbReference type="EMBL" id="BAC12134.1"/>
    </source>
</evidence>
<name>Q8ETS8_OCEIH</name>
<proteinExistence type="predicted"/>
<accession>Q8ETS8</accession>
<sequence>MEIYLYKKTTSSQNDQIYAFENLHEDLTVPLSEEVLSKKGALLQFELRNYNPLVKDRNCVDTVLVNQLRQNSPFFSNLYDYFVDNSDYITTITDFGENNSYSLLIYKMDEEIFIKQFDGNKLLSNNSLIGEFDQRRLTKTRKKLLIFDGNFDFYFNLNDDTVIVKNNSRFEKICNYEAYFNNIRNDRIIEIRDSNLISNFDEIYEEIDNKKYNRLFTQLNTFDVETITSNHELITRLERKDIYFDNNQFEIRTSENSHILLFLISGLVSINNFDQVVVSKDHELIIDRDVNATNQIVRI</sequence>
<organism evidence="1 2">
    <name type="scientific">Oceanobacillus iheyensis (strain DSM 14371 / CIP 107618 / JCM 11309 / KCTC 3954 / HTE831)</name>
    <dbReference type="NCBI Taxonomy" id="221109"/>
    <lineage>
        <taxon>Bacteria</taxon>
        <taxon>Bacillati</taxon>
        <taxon>Bacillota</taxon>
        <taxon>Bacilli</taxon>
        <taxon>Bacillales</taxon>
        <taxon>Bacillaceae</taxon>
        <taxon>Oceanobacillus</taxon>
    </lineage>
</organism>
<dbReference type="RefSeq" id="WP_011064579.1">
    <property type="nucleotide sequence ID" value="NC_004193.1"/>
</dbReference>
<dbReference type="HOGENOM" id="CLU_930114_0_0_9"/>
<dbReference type="KEGG" id="oih:OB0178"/>
<reference evidence="1 2" key="1">
    <citation type="journal article" date="2001" name="FEMS Microbiol. Lett.">
        <title>Oceanobacillus iheyensis gen. nov., sp. nov., a deep-sea extremely halotolerant and alkaliphilic species isolated from a depth of 1050 m on the Iheya Ridge.</title>
        <authorList>
            <person name="Lu J."/>
            <person name="Nogi Y."/>
            <person name="Takami H."/>
        </authorList>
    </citation>
    <scope>NUCLEOTIDE SEQUENCE [LARGE SCALE GENOMIC DNA]</scope>
    <source>
        <strain evidence="2">DSM 14371 / CIP 107618 / JCM 11309 / KCTC 3954 / HTE831</strain>
    </source>
</reference>
<reference evidence="1 2" key="2">
    <citation type="journal article" date="2002" name="Nucleic Acids Res.">
        <title>Genome sequence of Oceanobacillus iheyensis isolated from the Iheya Ridge and its unexpected adaptive capabilities to extreme environments.</title>
        <authorList>
            <person name="Takami H."/>
            <person name="Takaki Y."/>
            <person name="Uchiyama I."/>
        </authorList>
    </citation>
    <scope>NUCLEOTIDE SEQUENCE [LARGE SCALE GENOMIC DNA]</scope>
    <source>
        <strain evidence="2">DSM 14371 / CIP 107618 / JCM 11309 / KCTC 3954 / HTE831</strain>
    </source>
</reference>
<protein>
    <submittedName>
        <fullName evidence="1">Uncharacterized protein</fullName>
    </submittedName>
</protein>
<dbReference type="AlphaFoldDB" id="Q8ETS8"/>
<keyword evidence="2" id="KW-1185">Reference proteome</keyword>
<dbReference type="InterPro" id="IPR032359">
    <property type="entry name" value="KwaB-like"/>
</dbReference>
<dbReference type="Pfam" id="PF16162">
    <property type="entry name" value="KwaB"/>
    <property type="match status" value="1"/>
</dbReference>